<evidence type="ECO:0000256" key="7">
    <source>
        <dbReference type="ARBA" id="ARBA00022989"/>
    </source>
</evidence>
<evidence type="ECO:0000256" key="10">
    <source>
        <dbReference type="RuleBase" id="RU363075"/>
    </source>
</evidence>
<comment type="similarity">
    <text evidence="2">Belongs to the glycosyltransferase 22 family. PIGB subfamily.</text>
</comment>
<keyword evidence="11" id="KW-0689">Ribosomal protein</keyword>
<comment type="subcellular location">
    <subcellularLocation>
        <location evidence="1 10">Endoplasmic reticulum membrane</location>
        <topology evidence="1 10">Multi-pass membrane protein</topology>
    </subcellularLocation>
</comment>
<keyword evidence="11" id="KW-0687">Ribonucleoprotein</keyword>
<dbReference type="GO" id="GO:0005789">
    <property type="term" value="C:endoplasmic reticulum membrane"/>
    <property type="evidence" value="ECO:0007669"/>
    <property type="project" value="UniProtKB-SubCell"/>
</dbReference>
<dbReference type="PANTHER" id="PTHR22760">
    <property type="entry name" value="GLYCOSYLTRANSFERASE"/>
    <property type="match status" value="1"/>
</dbReference>
<evidence type="ECO:0000256" key="6">
    <source>
        <dbReference type="ARBA" id="ARBA00022824"/>
    </source>
</evidence>
<protein>
    <recommendedName>
        <fullName evidence="10">Mannosyltransferase</fullName>
        <ecNumber evidence="10">2.4.1.-</ecNumber>
    </recommendedName>
</protein>
<dbReference type="AlphaFoldDB" id="A0AAN7D738"/>
<feature type="transmembrane region" description="Helical" evidence="10">
    <location>
        <begin position="184"/>
        <end position="204"/>
    </location>
</feature>
<dbReference type="PANTHER" id="PTHR22760:SF4">
    <property type="entry name" value="GPI MANNOSYLTRANSFERASE 3"/>
    <property type="match status" value="1"/>
</dbReference>
<evidence type="ECO:0000256" key="9">
    <source>
        <dbReference type="ARBA" id="ARBA00024708"/>
    </source>
</evidence>
<feature type="transmembrane region" description="Helical" evidence="10">
    <location>
        <begin position="364"/>
        <end position="382"/>
    </location>
</feature>
<evidence type="ECO:0000256" key="2">
    <source>
        <dbReference type="ARBA" id="ARBA00006065"/>
    </source>
</evidence>
<keyword evidence="3 10" id="KW-0328">Glycosyltransferase</keyword>
<keyword evidence="7 10" id="KW-1133">Transmembrane helix</keyword>
<reference evidence="11 12" key="1">
    <citation type="submission" date="2022-11" db="EMBL/GenBank/DDBJ databases">
        <title>Mucor velutinosus strain NIH1002 WGS.</title>
        <authorList>
            <person name="Subramanian P."/>
            <person name="Mullikin J.C."/>
            <person name="Segre J.A."/>
            <person name="Zelazny A.M."/>
        </authorList>
    </citation>
    <scope>NUCLEOTIDE SEQUENCE [LARGE SCALE GENOMIC DNA]</scope>
    <source>
        <strain evidence="11 12">NIH1002</strain>
    </source>
</reference>
<feature type="transmembrane region" description="Helical" evidence="10">
    <location>
        <begin position="277"/>
        <end position="300"/>
    </location>
</feature>
<evidence type="ECO:0000256" key="4">
    <source>
        <dbReference type="ARBA" id="ARBA00022679"/>
    </source>
</evidence>
<feature type="transmembrane region" description="Helical" evidence="10">
    <location>
        <begin position="312"/>
        <end position="329"/>
    </location>
</feature>
<feature type="transmembrane region" description="Helical" evidence="10">
    <location>
        <begin position="335"/>
        <end position="352"/>
    </location>
</feature>
<evidence type="ECO:0000256" key="8">
    <source>
        <dbReference type="ARBA" id="ARBA00023136"/>
    </source>
</evidence>
<keyword evidence="5 10" id="KW-0812">Transmembrane</keyword>
<keyword evidence="6 10" id="KW-0256">Endoplasmic reticulum</keyword>
<evidence type="ECO:0000256" key="3">
    <source>
        <dbReference type="ARBA" id="ARBA00022676"/>
    </source>
</evidence>
<accession>A0AAN7D738</accession>
<dbReference type="GO" id="GO:0005840">
    <property type="term" value="C:ribosome"/>
    <property type="evidence" value="ECO:0007669"/>
    <property type="project" value="UniProtKB-KW"/>
</dbReference>
<feature type="transmembrane region" description="Helical" evidence="10">
    <location>
        <begin position="216"/>
        <end position="236"/>
    </location>
</feature>
<name>A0AAN7D738_9FUNG</name>
<feature type="transmembrane region" description="Helical" evidence="10">
    <location>
        <begin position="12"/>
        <end position="32"/>
    </location>
</feature>
<dbReference type="InterPro" id="IPR005599">
    <property type="entry name" value="GPI_mannosylTrfase"/>
</dbReference>
<dbReference type="GO" id="GO:0000026">
    <property type="term" value="F:alpha-1,2-mannosyltransferase activity"/>
    <property type="evidence" value="ECO:0007669"/>
    <property type="project" value="TreeGrafter"/>
</dbReference>
<evidence type="ECO:0000256" key="5">
    <source>
        <dbReference type="ARBA" id="ARBA00022692"/>
    </source>
</evidence>
<dbReference type="GO" id="GO:0006506">
    <property type="term" value="P:GPI anchor biosynthetic process"/>
    <property type="evidence" value="ECO:0007669"/>
    <property type="project" value="TreeGrafter"/>
</dbReference>
<evidence type="ECO:0000313" key="11">
    <source>
        <dbReference type="EMBL" id="KAK4510070.1"/>
    </source>
</evidence>
<dbReference type="RefSeq" id="XP_064676736.1">
    <property type="nucleotide sequence ID" value="XM_064825518.1"/>
</dbReference>
<organism evidence="11 12">
    <name type="scientific">Mucor velutinosus</name>
    <dbReference type="NCBI Taxonomy" id="708070"/>
    <lineage>
        <taxon>Eukaryota</taxon>
        <taxon>Fungi</taxon>
        <taxon>Fungi incertae sedis</taxon>
        <taxon>Mucoromycota</taxon>
        <taxon>Mucoromycotina</taxon>
        <taxon>Mucoromycetes</taxon>
        <taxon>Mucorales</taxon>
        <taxon>Mucorineae</taxon>
        <taxon>Mucoraceae</taxon>
        <taxon>Mucor</taxon>
    </lineage>
</organism>
<evidence type="ECO:0000256" key="1">
    <source>
        <dbReference type="ARBA" id="ARBA00004477"/>
    </source>
</evidence>
<comment type="caution">
    <text evidence="11">The sequence shown here is derived from an EMBL/GenBank/DDBJ whole genome shotgun (WGS) entry which is preliminary data.</text>
</comment>
<comment type="function">
    <text evidence="9">Mannosyltransferase involved in glycosylphosphatidylinositol-anchor biosynthesis. Transfers the third mannose to Man2-GlcN-acyl-PI during GPI precursor assembly.</text>
</comment>
<dbReference type="Proteomes" id="UP001304243">
    <property type="component" value="Unassembled WGS sequence"/>
</dbReference>
<feature type="transmembrane region" description="Helical" evidence="10">
    <location>
        <begin position="248"/>
        <end position="265"/>
    </location>
</feature>
<gene>
    <name evidence="11" type="primary">RPL23A_2</name>
    <name evidence="11" type="ORF">ATC70_006239</name>
</gene>
<sequence>MVQATIQPSSTTSSLTFIFGICLLFRLLNAFYTRTYDNPDEYWQGQEVAHELVFGNGYLTWEWREKIRSFAHPLAIAAVYKLIQVVGLENTHVLVAAPRYFQATLAAVADVATYTLAKKVIGNDIALSMLFTTLCSWFNFLMAARTLSNSMEMVFTIIALNYWPLPGIVKTTGKLWAKRYRISLVFASIACVMRPTNGLIWLFLGTQLLLCSSSKFKVAINALLICGLVVALDVMVDTRLYNQSWTGFIQHLVFTPYLFFKINVVNNVSLLYGVHTWHWYVSQGIPFIFTTFLPLIGFGLYRIYTTPMFNRIKSLLYLSIWVVIIYSLLPHKEFRFIYPIVPLILMIAAYGIQQVGSSRWRRRIMLLLVATQIPMALYTSIWHQRGVMDVMLWIRSLPAKTTTVGVLMPCHSTPWYSIVHDDIPMWFLTCEPPLTAETNALDEADQFYANPTEFLKSHQQDRIWPTTHLLLFDNLIPEIRDYLDNQSYTECRRFFNSHFHDDRRRRGDVVVFCYNS</sequence>
<dbReference type="Pfam" id="PF03901">
    <property type="entry name" value="Glyco_transf_22"/>
    <property type="match status" value="1"/>
</dbReference>
<keyword evidence="12" id="KW-1185">Reference proteome</keyword>
<dbReference type="EMBL" id="JASEJX010000034">
    <property type="protein sequence ID" value="KAK4510070.1"/>
    <property type="molecule type" value="Genomic_DNA"/>
</dbReference>
<evidence type="ECO:0000313" key="12">
    <source>
        <dbReference type="Proteomes" id="UP001304243"/>
    </source>
</evidence>
<dbReference type="GeneID" id="89949925"/>
<dbReference type="EC" id="2.4.1.-" evidence="10"/>
<feature type="transmembrane region" description="Helical" evidence="10">
    <location>
        <begin position="125"/>
        <end position="144"/>
    </location>
</feature>
<keyword evidence="4" id="KW-0808">Transferase</keyword>
<keyword evidence="8 10" id="KW-0472">Membrane</keyword>
<proteinExistence type="inferred from homology"/>